<dbReference type="PANTHER" id="PTHR43289:SF6">
    <property type="entry name" value="SERINE_THREONINE-PROTEIN KINASE NEKL-3"/>
    <property type="match status" value="1"/>
</dbReference>
<dbReference type="PANTHER" id="PTHR43289">
    <property type="entry name" value="MITOGEN-ACTIVATED PROTEIN KINASE KINASE KINASE 20-RELATED"/>
    <property type="match status" value="1"/>
</dbReference>
<feature type="binding site" evidence="10">
    <location>
        <position position="40"/>
    </location>
    <ligand>
        <name>ATP</name>
        <dbReference type="ChEBI" id="CHEBI:30616"/>
    </ligand>
</feature>
<dbReference type="AlphaFoldDB" id="A0A839RMA7"/>
<dbReference type="Gene3D" id="1.10.510.10">
    <property type="entry name" value="Transferase(Phosphotransferase) domain 1"/>
    <property type="match status" value="1"/>
</dbReference>
<dbReference type="InterPro" id="IPR017441">
    <property type="entry name" value="Protein_kinase_ATP_BS"/>
</dbReference>
<protein>
    <recommendedName>
        <fullName evidence="1">non-specific serine/threonine protein kinase</fullName>
        <ecNumber evidence="1">2.7.11.1</ecNumber>
    </recommendedName>
</protein>
<evidence type="ECO:0000256" key="9">
    <source>
        <dbReference type="ARBA" id="ARBA00048679"/>
    </source>
</evidence>
<keyword evidence="3 14" id="KW-0808">Transferase</keyword>
<gene>
    <name evidence="14" type="ORF">FHU29_002501</name>
</gene>
<dbReference type="PROSITE" id="PS51178">
    <property type="entry name" value="PASTA"/>
    <property type="match status" value="4"/>
</dbReference>
<feature type="transmembrane region" description="Helical" evidence="11">
    <location>
        <begin position="326"/>
        <end position="345"/>
    </location>
</feature>
<dbReference type="PROSITE" id="PS50011">
    <property type="entry name" value="PROTEIN_KINASE_DOM"/>
    <property type="match status" value="1"/>
</dbReference>
<feature type="domain" description="Protein kinase" evidence="12">
    <location>
        <begin position="11"/>
        <end position="277"/>
    </location>
</feature>
<dbReference type="PROSITE" id="PS00108">
    <property type="entry name" value="PROTEIN_KINASE_ST"/>
    <property type="match status" value="1"/>
</dbReference>
<sequence length="626" mass="66521">MITPRQLSGRYELGETIGFGGMSEVHLARDHRLQRDVAIKVLRADLARDPSFYLRFRREAQNAAALNNSTIVAVYDTGEAHTEAGPLPYIVMEYVDGDTLRDIVRLNGPMTPMKAMEVISDVCTALEFSHSKGIIHRDVKPANIMISRSGAIKVMDFGIARAISDSTNTITQTATVIGTAHYLSPEQARGEKVGPRSDIYSLGCVLYELATGQPPFTGDSPVAVAYQHVKEDPLPPSQIEPTVPRELDAIILKAISKNPANRYQTAAEMQSDLRRAIDGQKPSAPSVMTDEERTTIIGISAVPGDEAPMPTADVFPRGRRIVRRSILLVLLVALLASAAFAVTWMRRDDAVVMVMVPSVVRLSSAEAQSELGQLGFEVYTEFRADVSVPEGNVIGTDPPSGTQVARGSQVTVHVSSGPGRVPVPDIAQLTMDEARDALEDAGLELAEDIERVASSAADADLVIRQNPSSGVSVTVGTAVRVTIGTGPELVRIPDVTGQNVVIAEANLSAAGFAVDIDEIDSDEPAGTVATMSPQGGTQAVSGSIVTIRVSNGAQLTMPNLVGRRPSEALDLLRSAGWTGNGLAESTRATLNPAEVGRIVSQQQSAGSTITRDDTIAVEVGELGIPQ</sequence>
<evidence type="ECO:0000313" key="14">
    <source>
        <dbReference type="EMBL" id="MBB3038052.1"/>
    </source>
</evidence>
<dbReference type="NCBIfam" id="NF033483">
    <property type="entry name" value="PknB_PASTA_kin"/>
    <property type="match status" value="1"/>
</dbReference>
<dbReference type="InterPro" id="IPR000719">
    <property type="entry name" value="Prot_kinase_dom"/>
</dbReference>
<keyword evidence="6 14" id="KW-0418">Kinase</keyword>
<keyword evidence="11" id="KW-1133">Transmembrane helix</keyword>
<dbReference type="Proteomes" id="UP000567922">
    <property type="component" value="Unassembled WGS sequence"/>
</dbReference>
<dbReference type="RefSeq" id="WP_064439939.1">
    <property type="nucleotide sequence ID" value="NZ_BDDI01000006.1"/>
</dbReference>
<organism evidence="14 15">
    <name type="scientific">Hoyosella altamirensis</name>
    <dbReference type="NCBI Taxonomy" id="616997"/>
    <lineage>
        <taxon>Bacteria</taxon>
        <taxon>Bacillati</taxon>
        <taxon>Actinomycetota</taxon>
        <taxon>Actinomycetes</taxon>
        <taxon>Mycobacteriales</taxon>
        <taxon>Hoyosellaceae</taxon>
        <taxon>Hoyosella</taxon>
    </lineage>
</organism>
<dbReference type="FunFam" id="1.10.510.10:FF:000021">
    <property type="entry name" value="Serine/threonine protein kinase"/>
    <property type="match status" value="1"/>
</dbReference>
<comment type="catalytic activity">
    <reaction evidence="9">
        <text>L-seryl-[protein] + ATP = O-phospho-L-seryl-[protein] + ADP + H(+)</text>
        <dbReference type="Rhea" id="RHEA:17989"/>
        <dbReference type="Rhea" id="RHEA-COMP:9863"/>
        <dbReference type="Rhea" id="RHEA-COMP:11604"/>
        <dbReference type="ChEBI" id="CHEBI:15378"/>
        <dbReference type="ChEBI" id="CHEBI:29999"/>
        <dbReference type="ChEBI" id="CHEBI:30616"/>
        <dbReference type="ChEBI" id="CHEBI:83421"/>
        <dbReference type="ChEBI" id="CHEBI:456216"/>
        <dbReference type="EC" id="2.7.11.1"/>
    </reaction>
</comment>
<keyword evidence="11" id="KW-0472">Membrane</keyword>
<evidence type="ECO:0000256" key="11">
    <source>
        <dbReference type="SAM" id="Phobius"/>
    </source>
</evidence>
<name>A0A839RMA7_9ACTN</name>
<evidence type="ECO:0000256" key="5">
    <source>
        <dbReference type="ARBA" id="ARBA00022741"/>
    </source>
</evidence>
<dbReference type="CDD" id="cd14014">
    <property type="entry name" value="STKc_PknB_like"/>
    <property type="match status" value="1"/>
</dbReference>
<evidence type="ECO:0000256" key="4">
    <source>
        <dbReference type="ARBA" id="ARBA00022737"/>
    </source>
</evidence>
<keyword evidence="7 10" id="KW-0067">ATP-binding</keyword>
<evidence type="ECO:0000259" key="12">
    <source>
        <dbReference type="PROSITE" id="PS50011"/>
    </source>
</evidence>
<reference evidence="14 15" key="1">
    <citation type="submission" date="2020-08" db="EMBL/GenBank/DDBJ databases">
        <title>Sequencing the genomes of 1000 actinobacteria strains.</title>
        <authorList>
            <person name="Klenk H.-P."/>
        </authorList>
    </citation>
    <scope>NUCLEOTIDE SEQUENCE [LARGE SCALE GENOMIC DNA]</scope>
    <source>
        <strain evidence="14 15">DSM 45258</strain>
    </source>
</reference>
<dbReference type="EMBL" id="JACHWS010000002">
    <property type="protein sequence ID" value="MBB3038052.1"/>
    <property type="molecule type" value="Genomic_DNA"/>
</dbReference>
<keyword evidence="2" id="KW-0723">Serine/threonine-protein kinase</keyword>
<dbReference type="Gene3D" id="3.30.10.20">
    <property type="match status" value="4"/>
</dbReference>
<keyword evidence="4" id="KW-0677">Repeat</keyword>
<proteinExistence type="predicted"/>
<feature type="domain" description="PASTA" evidence="13">
    <location>
        <begin position="417"/>
        <end position="485"/>
    </location>
</feature>
<dbReference type="Pfam" id="PF03793">
    <property type="entry name" value="PASTA"/>
    <property type="match status" value="4"/>
</dbReference>
<dbReference type="OrthoDB" id="9762169at2"/>
<evidence type="ECO:0000256" key="3">
    <source>
        <dbReference type="ARBA" id="ARBA00022679"/>
    </source>
</evidence>
<evidence type="ECO:0000256" key="2">
    <source>
        <dbReference type="ARBA" id="ARBA00022527"/>
    </source>
</evidence>
<dbReference type="PROSITE" id="PS00107">
    <property type="entry name" value="PROTEIN_KINASE_ATP"/>
    <property type="match status" value="1"/>
</dbReference>
<evidence type="ECO:0000259" key="13">
    <source>
        <dbReference type="PROSITE" id="PS51178"/>
    </source>
</evidence>
<accession>A0A839RMA7</accession>
<keyword evidence="5 10" id="KW-0547">Nucleotide-binding</keyword>
<dbReference type="InterPro" id="IPR011009">
    <property type="entry name" value="Kinase-like_dom_sf"/>
</dbReference>
<keyword evidence="15" id="KW-1185">Reference proteome</keyword>
<evidence type="ECO:0000256" key="10">
    <source>
        <dbReference type="PROSITE-ProRule" id="PRU10141"/>
    </source>
</evidence>
<dbReference type="GO" id="GO:0004674">
    <property type="term" value="F:protein serine/threonine kinase activity"/>
    <property type="evidence" value="ECO:0007669"/>
    <property type="project" value="UniProtKB-KW"/>
</dbReference>
<dbReference type="SMART" id="SM00740">
    <property type="entry name" value="PASTA"/>
    <property type="match status" value="4"/>
</dbReference>
<evidence type="ECO:0000313" key="15">
    <source>
        <dbReference type="Proteomes" id="UP000567922"/>
    </source>
</evidence>
<dbReference type="SMART" id="SM00220">
    <property type="entry name" value="S_TKc"/>
    <property type="match status" value="1"/>
</dbReference>
<evidence type="ECO:0000256" key="1">
    <source>
        <dbReference type="ARBA" id="ARBA00012513"/>
    </source>
</evidence>
<keyword evidence="11" id="KW-0812">Transmembrane</keyword>
<dbReference type="GO" id="GO:0045717">
    <property type="term" value="P:negative regulation of fatty acid biosynthetic process"/>
    <property type="evidence" value="ECO:0007669"/>
    <property type="project" value="UniProtKB-ARBA"/>
</dbReference>
<dbReference type="InterPro" id="IPR008271">
    <property type="entry name" value="Ser/Thr_kinase_AS"/>
</dbReference>
<dbReference type="SUPFAM" id="SSF56112">
    <property type="entry name" value="Protein kinase-like (PK-like)"/>
    <property type="match status" value="1"/>
</dbReference>
<evidence type="ECO:0000256" key="6">
    <source>
        <dbReference type="ARBA" id="ARBA00022777"/>
    </source>
</evidence>
<dbReference type="CDD" id="cd06577">
    <property type="entry name" value="PASTA_pknB"/>
    <property type="match status" value="4"/>
</dbReference>
<comment type="catalytic activity">
    <reaction evidence="8">
        <text>L-threonyl-[protein] + ATP = O-phospho-L-threonyl-[protein] + ADP + H(+)</text>
        <dbReference type="Rhea" id="RHEA:46608"/>
        <dbReference type="Rhea" id="RHEA-COMP:11060"/>
        <dbReference type="Rhea" id="RHEA-COMP:11605"/>
        <dbReference type="ChEBI" id="CHEBI:15378"/>
        <dbReference type="ChEBI" id="CHEBI:30013"/>
        <dbReference type="ChEBI" id="CHEBI:30616"/>
        <dbReference type="ChEBI" id="CHEBI:61977"/>
        <dbReference type="ChEBI" id="CHEBI:456216"/>
        <dbReference type="EC" id="2.7.11.1"/>
    </reaction>
</comment>
<evidence type="ECO:0000256" key="7">
    <source>
        <dbReference type="ARBA" id="ARBA00022840"/>
    </source>
</evidence>
<dbReference type="FunFam" id="3.30.200.20:FF:000035">
    <property type="entry name" value="Serine/threonine protein kinase Stk1"/>
    <property type="match status" value="1"/>
</dbReference>
<dbReference type="Pfam" id="PF00069">
    <property type="entry name" value="Pkinase"/>
    <property type="match status" value="1"/>
</dbReference>
<comment type="caution">
    <text evidence="14">The sequence shown here is derived from an EMBL/GenBank/DDBJ whole genome shotgun (WGS) entry which is preliminary data.</text>
</comment>
<feature type="domain" description="PASTA" evidence="13">
    <location>
        <begin position="486"/>
        <end position="551"/>
    </location>
</feature>
<dbReference type="EC" id="2.7.11.1" evidence="1"/>
<evidence type="ECO:0000256" key="8">
    <source>
        <dbReference type="ARBA" id="ARBA00047899"/>
    </source>
</evidence>
<feature type="domain" description="PASTA" evidence="13">
    <location>
        <begin position="552"/>
        <end position="621"/>
    </location>
</feature>
<dbReference type="GO" id="GO:0005524">
    <property type="term" value="F:ATP binding"/>
    <property type="evidence" value="ECO:0007669"/>
    <property type="project" value="UniProtKB-UniRule"/>
</dbReference>
<feature type="domain" description="PASTA" evidence="13">
    <location>
        <begin position="350"/>
        <end position="416"/>
    </location>
</feature>
<dbReference type="InterPro" id="IPR005543">
    <property type="entry name" value="PASTA_dom"/>
</dbReference>
<dbReference type="Gene3D" id="3.30.200.20">
    <property type="entry name" value="Phosphorylase Kinase, domain 1"/>
    <property type="match status" value="1"/>
</dbReference>